<dbReference type="AlphaFoldDB" id="L0H1N6"/>
<sequence>MRPMRRLTRSRPWTVALFVVGLVLSTAVAVASAPLVAPETAGTEADLGWARDWLAAKHFRGKHPGERVTILLSEREANLLANEVLDQFVRGRASVHLEQGRAVVLASIGLPWAPERRFINLRVVVVEDGARPKIESARLAGVPLPAVLVQAVAGQALDRADRGRVLRDFDLRPGQLALTYEWQPRILEEIGAALVTRGDLALALRYQRHLAQRVWVVPKDQPVALAELIAYLMGKAVAEPAKTDPVAVNRALIAALAAYVNGQTLRDPDDPRVEPELARRRVLLRGHEDLGRHFLSSALVAIRGNSGLSRLVGWYKELSDADGGSGFSFADMAANRAGIRFAKLATADRNEARRVQRRAAGGLVDDDFMPSIDGLPEGLAKGDYAHRFGDRLDSPAYQAMNAEIDRRIDALALYRALP</sequence>
<gene>
    <name evidence="1" type="ORF">Thimo_3478</name>
</gene>
<evidence type="ECO:0000313" key="2">
    <source>
        <dbReference type="Proteomes" id="UP000010816"/>
    </source>
</evidence>
<proteinExistence type="predicted"/>
<dbReference type="eggNOG" id="COG5544">
    <property type="taxonomic scope" value="Bacteria"/>
</dbReference>
<evidence type="ECO:0000313" key="1">
    <source>
        <dbReference type="EMBL" id="AGA92141.1"/>
    </source>
</evidence>
<dbReference type="PATRIC" id="fig|765912.4.peg.3409"/>
<accession>L0H1N6</accession>
<keyword evidence="2" id="KW-1185">Reference proteome</keyword>
<reference evidence="1 2" key="1">
    <citation type="submission" date="2011-09" db="EMBL/GenBank/DDBJ databases">
        <title>Complete sequence of chromosome of Thioflavicoccus mobilis 8321.</title>
        <authorList>
            <consortium name="US DOE Joint Genome Institute"/>
            <person name="Lucas S."/>
            <person name="Han J."/>
            <person name="Lapidus A."/>
            <person name="Cheng J.-F."/>
            <person name="Goodwin L."/>
            <person name="Pitluck S."/>
            <person name="Peters L."/>
            <person name="Ovchinnikova G."/>
            <person name="Lu M."/>
            <person name="Detter J.C."/>
            <person name="Han C."/>
            <person name="Tapia R."/>
            <person name="Land M."/>
            <person name="Hauser L."/>
            <person name="Kyrpides N."/>
            <person name="Ivanova N."/>
            <person name="Pagani I."/>
            <person name="Vogl K."/>
            <person name="Liu Z."/>
            <person name="Imhoff J."/>
            <person name="Thiel V."/>
            <person name="Frigaard N.-U."/>
            <person name="Bryant D."/>
            <person name="Woyke T."/>
        </authorList>
    </citation>
    <scope>NUCLEOTIDE SEQUENCE [LARGE SCALE GENOMIC DNA]</scope>
    <source>
        <strain evidence="1 2">8321</strain>
    </source>
</reference>
<dbReference type="EMBL" id="CP003051">
    <property type="protein sequence ID" value="AGA92141.1"/>
    <property type="molecule type" value="Genomic_DNA"/>
</dbReference>
<dbReference type="HOGENOM" id="CLU_048873_0_0_6"/>
<protein>
    <submittedName>
        <fullName evidence="1">Putative periplasmic lipoprotein (DUF2279)</fullName>
    </submittedName>
</protein>
<name>L0H1N6_9GAMM</name>
<dbReference type="KEGG" id="tmb:Thimo_3478"/>
<keyword evidence="1" id="KW-0449">Lipoprotein</keyword>
<dbReference type="STRING" id="765912.Thimo_3478"/>
<organism evidence="1 2">
    <name type="scientific">Thioflavicoccus mobilis 8321</name>
    <dbReference type="NCBI Taxonomy" id="765912"/>
    <lineage>
        <taxon>Bacteria</taxon>
        <taxon>Pseudomonadati</taxon>
        <taxon>Pseudomonadota</taxon>
        <taxon>Gammaproteobacteria</taxon>
        <taxon>Chromatiales</taxon>
        <taxon>Chromatiaceae</taxon>
        <taxon>Thioflavicoccus</taxon>
    </lineage>
</organism>
<dbReference type="Proteomes" id="UP000010816">
    <property type="component" value="Chromosome"/>
</dbReference>